<dbReference type="InterPro" id="IPR000953">
    <property type="entry name" value="Chromo/chromo_shadow_dom"/>
</dbReference>
<evidence type="ECO:0000256" key="2">
    <source>
        <dbReference type="ARBA" id="ARBA00022737"/>
    </source>
</evidence>
<evidence type="ECO:0000313" key="8">
    <source>
        <dbReference type="Proteomes" id="UP000274504"/>
    </source>
</evidence>
<feature type="domain" description="Chromo" evidence="5">
    <location>
        <begin position="137"/>
        <end position="195"/>
    </location>
</feature>
<name>A0A0R3SEA2_HYMDI</name>
<dbReference type="PANTHER" id="PTHR22812">
    <property type="entry name" value="CHROMOBOX PROTEIN"/>
    <property type="match status" value="1"/>
</dbReference>
<dbReference type="GO" id="GO:0000792">
    <property type="term" value="C:heterochromatin"/>
    <property type="evidence" value="ECO:0007669"/>
    <property type="project" value="UniProtKB-ARBA"/>
</dbReference>
<dbReference type="AlphaFoldDB" id="A0A0R3SEA2"/>
<dbReference type="InterPro" id="IPR023780">
    <property type="entry name" value="Chromo_domain"/>
</dbReference>
<dbReference type="Pfam" id="PF00385">
    <property type="entry name" value="Chromo"/>
    <property type="match status" value="1"/>
</dbReference>
<evidence type="ECO:0000313" key="10">
    <source>
        <dbReference type="WBParaSite" id="HDID_0000308101-mRNA-1"/>
    </source>
</evidence>
<evidence type="ECO:0000313" key="6">
    <source>
        <dbReference type="EMBL" id="VDL27084.1"/>
    </source>
</evidence>
<dbReference type="OrthoDB" id="433924at2759"/>
<dbReference type="WBParaSite" id="HDID_0000308101-mRNA-1">
    <property type="protein sequence ID" value="HDID_0000308101-mRNA-1"/>
    <property type="gene ID" value="HDID_0000308101"/>
</dbReference>
<dbReference type="STRING" id="6216.A0A0R3SEA2"/>
<keyword evidence="2" id="KW-0677">Repeat</keyword>
<feature type="compositionally biased region" description="Basic and acidic residues" evidence="4">
    <location>
        <begin position="98"/>
        <end position="118"/>
    </location>
</feature>
<dbReference type="SMART" id="SM00298">
    <property type="entry name" value="CHROMO"/>
    <property type="match status" value="2"/>
</dbReference>
<evidence type="ECO:0000256" key="4">
    <source>
        <dbReference type="SAM" id="MobiDB-lite"/>
    </source>
</evidence>
<dbReference type="FunFam" id="2.40.50.40:FF:000031">
    <property type="entry name" value="Heterochromatin protein 1"/>
    <property type="match status" value="1"/>
</dbReference>
<reference evidence="7 9" key="3">
    <citation type="submission" date="2019-07" db="EMBL/GenBank/DDBJ databases">
        <authorList>
            <person name="Jastrzebski P J."/>
            <person name="Paukszto L."/>
            <person name="Jastrzebski P J."/>
        </authorList>
    </citation>
    <scope>NUCLEOTIDE SEQUENCE [LARGE SCALE GENOMIC DNA]</scope>
    <source>
        <strain evidence="7 9">WMS-il1</strain>
    </source>
</reference>
<dbReference type="InterPro" id="IPR023779">
    <property type="entry name" value="Chromodomain_CS"/>
</dbReference>
<sequence>MTEVELQGSDESDIEEGEYQVEKIIKVRIRGGRKEYLLKWKGYSDDDNTWEPEENLDCPDLVKEFEERMLKETSGVGRPSSSATKISPRSKAAASPEPSRKRARESEEYAPDPKRPNDENSTAKSPTKVVRGFARNLKPDRIIGATDSSGELMFLIKWKDSNEADLVPAREANVKCPQTVIRFYEERLTWHSPESRYEPAHTMAIATSTSTPTGDSVVAGVSAEGEAAEPAQGVEPVASAQPDEPVASE</sequence>
<dbReference type="InterPro" id="IPR008251">
    <property type="entry name" value="Chromo_shadow_dom"/>
</dbReference>
<accession>A0A0R3SEA2</accession>
<dbReference type="EMBL" id="UYSG01000868">
    <property type="protein sequence ID" value="VDL27084.1"/>
    <property type="molecule type" value="Genomic_DNA"/>
</dbReference>
<evidence type="ECO:0000256" key="1">
    <source>
        <dbReference type="ARBA" id="ARBA00004123"/>
    </source>
</evidence>
<evidence type="ECO:0000313" key="9">
    <source>
        <dbReference type="Proteomes" id="UP000321570"/>
    </source>
</evidence>
<keyword evidence="3" id="KW-0539">Nucleus</keyword>
<reference evidence="10" key="1">
    <citation type="submission" date="2017-02" db="UniProtKB">
        <authorList>
            <consortium name="WormBaseParasite"/>
        </authorList>
    </citation>
    <scope>IDENTIFICATION</scope>
</reference>
<feature type="region of interest" description="Disordered" evidence="4">
    <location>
        <begin position="207"/>
        <end position="249"/>
    </location>
</feature>
<dbReference type="InterPro" id="IPR017984">
    <property type="entry name" value="Chromo_dom_subgr"/>
</dbReference>
<dbReference type="CDD" id="cd18631">
    <property type="entry name" value="CD_HP1_like"/>
    <property type="match status" value="1"/>
</dbReference>
<dbReference type="PROSITE" id="PS00598">
    <property type="entry name" value="CHROMO_1"/>
    <property type="match status" value="1"/>
</dbReference>
<dbReference type="SMART" id="SM00300">
    <property type="entry name" value="ChSh"/>
    <property type="match status" value="1"/>
</dbReference>
<proteinExistence type="predicted"/>
<evidence type="ECO:0000313" key="7">
    <source>
        <dbReference type="EMBL" id="VUZ45745.1"/>
    </source>
</evidence>
<evidence type="ECO:0000256" key="3">
    <source>
        <dbReference type="ARBA" id="ARBA00023242"/>
    </source>
</evidence>
<dbReference type="Pfam" id="PF01393">
    <property type="entry name" value="Chromo_shadow"/>
    <property type="match status" value="1"/>
</dbReference>
<protein>
    <submittedName>
        <fullName evidence="10">Chromo domain-containing protein</fullName>
    </submittedName>
</protein>
<dbReference type="SUPFAM" id="SSF54160">
    <property type="entry name" value="Chromo domain-like"/>
    <property type="match status" value="2"/>
</dbReference>
<comment type="subcellular location">
    <subcellularLocation>
        <location evidence="1">Nucleus</location>
    </subcellularLocation>
</comment>
<dbReference type="PRINTS" id="PR00504">
    <property type="entry name" value="CHROMODOMAIN"/>
</dbReference>
<dbReference type="CDD" id="cd00034">
    <property type="entry name" value="CSD"/>
    <property type="match status" value="1"/>
</dbReference>
<keyword evidence="9" id="KW-1185">Reference proteome</keyword>
<dbReference type="InterPro" id="IPR016197">
    <property type="entry name" value="Chromo-like_dom_sf"/>
</dbReference>
<dbReference type="EMBL" id="CABIJS010000188">
    <property type="protein sequence ID" value="VUZ45745.1"/>
    <property type="molecule type" value="Genomic_DNA"/>
</dbReference>
<feature type="region of interest" description="Disordered" evidence="4">
    <location>
        <begin position="69"/>
        <end position="132"/>
    </location>
</feature>
<feature type="compositionally biased region" description="Low complexity" evidence="4">
    <location>
        <begin position="216"/>
        <end position="229"/>
    </location>
</feature>
<gene>
    <name evidence="6" type="ORF">HDID_LOCUS3079</name>
    <name evidence="7" type="ORF">WMSIL1_LOCUS5723</name>
</gene>
<dbReference type="InterPro" id="IPR051219">
    <property type="entry name" value="Heterochromatin_chromo-domain"/>
</dbReference>
<feature type="domain" description="Chromo" evidence="5">
    <location>
        <begin position="19"/>
        <end position="77"/>
    </location>
</feature>
<organism evidence="10">
    <name type="scientific">Hymenolepis diminuta</name>
    <name type="common">Rat tapeworm</name>
    <dbReference type="NCBI Taxonomy" id="6216"/>
    <lineage>
        <taxon>Eukaryota</taxon>
        <taxon>Metazoa</taxon>
        <taxon>Spiralia</taxon>
        <taxon>Lophotrochozoa</taxon>
        <taxon>Platyhelminthes</taxon>
        <taxon>Cestoda</taxon>
        <taxon>Eucestoda</taxon>
        <taxon>Cyclophyllidea</taxon>
        <taxon>Hymenolepididae</taxon>
        <taxon>Hymenolepis</taxon>
    </lineage>
</organism>
<dbReference type="PROSITE" id="PS50013">
    <property type="entry name" value="CHROMO_2"/>
    <property type="match status" value="2"/>
</dbReference>
<dbReference type="Proteomes" id="UP000274504">
    <property type="component" value="Unassembled WGS sequence"/>
</dbReference>
<evidence type="ECO:0000259" key="5">
    <source>
        <dbReference type="PROSITE" id="PS50013"/>
    </source>
</evidence>
<dbReference type="Gene3D" id="2.40.50.40">
    <property type="match status" value="2"/>
</dbReference>
<dbReference type="GO" id="GO:0005634">
    <property type="term" value="C:nucleus"/>
    <property type="evidence" value="ECO:0007669"/>
    <property type="project" value="UniProtKB-SubCell"/>
</dbReference>
<reference evidence="6 8" key="2">
    <citation type="submission" date="2018-11" db="EMBL/GenBank/DDBJ databases">
        <authorList>
            <consortium name="Pathogen Informatics"/>
        </authorList>
    </citation>
    <scope>NUCLEOTIDE SEQUENCE [LARGE SCALE GENOMIC DNA]</scope>
</reference>
<dbReference type="Proteomes" id="UP000321570">
    <property type="component" value="Unassembled WGS sequence"/>
</dbReference>